<organism evidence="2 4">
    <name type="scientific">Stutzerimonas balearica DSM 6083</name>
    <dbReference type="NCBI Taxonomy" id="1123016"/>
    <lineage>
        <taxon>Bacteria</taxon>
        <taxon>Pseudomonadati</taxon>
        <taxon>Pseudomonadota</taxon>
        <taxon>Gammaproteobacteria</taxon>
        <taxon>Pseudomonadales</taxon>
        <taxon>Pseudomonadaceae</taxon>
        <taxon>Stutzerimonas</taxon>
    </lineage>
</organism>
<accession>A0A8D4C2C5</accession>
<proteinExistence type="predicted"/>
<feature type="compositionally biased region" description="Basic and acidic residues" evidence="1">
    <location>
        <begin position="38"/>
        <end position="55"/>
    </location>
</feature>
<feature type="region of interest" description="Disordered" evidence="1">
    <location>
        <begin position="37"/>
        <end position="62"/>
    </location>
</feature>
<evidence type="ECO:0000313" key="3">
    <source>
        <dbReference type="EMBL" id="SDM10610.1"/>
    </source>
</evidence>
<keyword evidence="5" id="KW-1185">Reference proteome</keyword>
<dbReference type="Proteomes" id="UP000031271">
    <property type="component" value="Chromosome"/>
</dbReference>
<dbReference type="KEGG" id="pbm:CL52_13910"/>
<dbReference type="GeneID" id="77260996"/>
<protein>
    <submittedName>
        <fullName evidence="2">Uncharacterized protein</fullName>
    </submittedName>
</protein>
<gene>
    <name evidence="2" type="ORF">CL52_13910</name>
    <name evidence="3" type="ORF">SAMN05660875_102261</name>
</gene>
<dbReference type="AlphaFoldDB" id="A0A8D4C2C5"/>
<dbReference type="EMBL" id="CP007511">
    <property type="protein sequence ID" value="AJE16072.1"/>
    <property type="molecule type" value="Genomic_DNA"/>
</dbReference>
<evidence type="ECO:0000313" key="4">
    <source>
        <dbReference type="Proteomes" id="UP000031271"/>
    </source>
</evidence>
<dbReference type="RefSeq" id="WP_043221273.1">
    <property type="nucleotide sequence ID" value="NZ_CP007511.1"/>
</dbReference>
<sequence>MDSKCGKVIHLHRRAPEAALEALNRLTGLRFSHWPESLVERPPEGGRAMEDRPTARVEQAVG</sequence>
<name>A0A8D4C2C5_9GAMM</name>
<dbReference type="EMBL" id="FNHO01000002">
    <property type="protein sequence ID" value="SDM10610.1"/>
    <property type="molecule type" value="Genomic_DNA"/>
</dbReference>
<dbReference type="Proteomes" id="UP000182276">
    <property type="component" value="Unassembled WGS sequence"/>
</dbReference>
<reference evidence="2 4" key="3">
    <citation type="journal article" name="Genome Announc.">
        <title>Complete Genome Sequence of Pseudomonas balearica DSM 6083T.</title>
        <authorList>
            <person name="Bennasar-Figueras A."/>
            <person name="Salva-Serra F."/>
            <person name="Jaen-Luchoro D."/>
            <person name="Segui C."/>
            <person name="Aliaga F."/>
            <person name="Busquets A."/>
            <person name="Gomila M."/>
            <person name="Moore E.R."/>
            <person name="Lalucat J."/>
        </authorList>
    </citation>
    <scope>NUCLEOTIDE SEQUENCE [LARGE SCALE GENOMIC DNA]</scope>
    <source>
        <strain evidence="4">DSM 6083</strain>
        <strain evidence="2">DSM6083</strain>
    </source>
</reference>
<evidence type="ECO:0000313" key="2">
    <source>
        <dbReference type="EMBL" id="AJE16072.1"/>
    </source>
</evidence>
<reference evidence="4" key="1">
    <citation type="submission" date="2014-03" db="EMBL/GenBank/DDBJ databases">
        <title>Complete genome of Pseudomonas balearica DSM 6083T, a sewage water isolate from an enrichment with 2-methylnaphthalene.</title>
        <authorList>
            <person name="Salva-Serra F."/>
            <person name="Jaen-Luchoro D."/>
            <person name="Busquets A."/>
            <person name="Pena A."/>
            <person name="Gomila M."/>
            <person name="Bosch R."/>
            <person name="Nogales B."/>
            <person name="Garcia-Valdes E."/>
            <person name="Lalucat J."/>
            <person name="Bennasar A."/>
        </authorList>
    </citation>
    <scope>NUCLEOTIDE SEQUENCE [LARGE SCALE GENOMIC DNA]</scope>
    <source>
        <strain evidence="4">DSM 6083</strain>
    </source>
</reference>
<reference evidence="3 5" key="2">
    <citation type="submission" date="2016-10" db="EMBL/GenBank/DDBJ databases">
        <authorList>
            <person name="Varghese N."/>
            <person name="Submissions S."/>
        </authorList>
    </citation>
    <scope>NUCLEOTIDE SEQUENCE [LARGE SCALE GENOMIC DNA]</scope>
    <source>
        <strain evidence="3 5">DSM 6083</strain>
    </source>
</reference>
<evidence type="ECO:0000313" key="5">
    <source>
        <dbReference type="Proteomes" id="UP000182276"/>
    </source>
</evidence>
<evidence type="ECO:0000256" key="1">
    <source>
        <dbReference type="SAM" id="MobiDB-lite"/>
    </source>
</evidence>